<proteinExistence type="inferred from homology"/>
<evidence type="ECO:0000256" key="1">
    <source>
        <dbReference type="ARBA" id="ARBA00007362"/>
    </source>
</evidence>
<dbReference type="STRING" id="395961.Cyan7425_2930"/>
<feature type="transmembrane region" description="Helical" evidence="2">
    <location>
        <begin position="116"/>
        <end position="137"/>
    </location>
</feature>
<accession>B8HL38</accession>
<sequence>MLGFLVVLLSAICFCVQNVTVRVLFTEQPLWGLFRLGGFVPPTLAHSFLLLFMRMLVVVPLMAVLASKLYPSTWVEIAQLHQQQQRDLLWRSLGCGLLMFLYLALLYIAIGLIPTGIALTLFFTYPIFTAVFAWSWFGDRPSGLRWGIMALVFLGSCLTMPLFQSNTYGSSWIGAVLGIGSGMVFALYTVLAQTTVSRLHPVPFTWISFATTLVLSLVSLLLGGREEGLPWSWLWIGSAVSAIATFAGHLLNNIGIRLIGAASASIVGATNPALTVVLAWFMIQETLSGVQLGGVAIVTLGVVLLSQEKRLRGKEN</sequence>
<dbReference type="PANTHER" id="PTHR22911:SF137">
    <property type="entry name" value="SOLUTE CARRIER FAMILY 35 MEMBER G2-RELATED"/>
    <property type="match status" value="1"/>
</dbReference>
<evidence type="ECO:0000256" key="2">
    <source>
        <dbReference type="SAM" id="Phobius"/>
    </source>
</evidence>
<keyword evidence="2" id="KW-0812">Transmembrane</keyword>
<feature type="transmembrane region" description="Helical" evidence="2">
    <location>
        <begin position="203"/>
        <end position="224"/>
    </location>
</feature>
<dbReference type="SUPFAM" id="SSF103481">
    <property type="entry name" value="Multidrug resistance efflux transporter EmrE"/>
    <property type="match status" value="2"/>
</dbReference>
<feature type="domain" description="EamA" evidence="3">
    <location>
        <begin position="173"/>
        <end position="306"/>
    </location>
</feature>
<dbReference type="AlphaFoldDB" id="B8HL38"/>
<dbReference type="EMBL" id="CP001344">
    <property type="protein sequence ID" value="ACL45270.1"/>
    <property type="molecule type" value="Genomic_DNA"/>
</dbReference>
<dbReference type="Gene3D" id="1.10.3730.20">
    <property type="match status" value="1"/>
</dbReference>
<feature type="transmembrane region" description="Helical" evidence="2">
    <location>
        <begin position="258"/>
        <end position="283"/>
    </location>
</feature>
<feature type="transmembrane region" description="Helical" evidence="2">
    <location>
        <begin position="88"/>
        <end position="110"/>
    </location>
</feature>
<gene>
    <name evidence="4" type="ordered locus">Cyan7425_2930</name>
</gene>
<dbReference type="eggNOG" id="COG0697">
    <property type="taxonomic scope" value="Bacteria"/>
</dbReference>
<keyword evidence="2" id="KW-0472">Membrane</keyword>
<dbReference type="GO" id="GO:0016020">
    <property type="term" value="C:membrane"/>
    <property type="evidence" value="ECO:0007669"/>
    <property type="project" value="InterPro"/>
</dbReference>
<feature type="transmembrane region" description="Helical" evidence="2">
    <location>
        <begin position="169"/>
        <end position="191"/>
    </location>
</feature>
<feature type="transmembrane region" description="Helical" evidence="2">
    <location>
        <begin position="45"/>
        <end position="67"/>
    </location>
</feature>
<dbReference type="OrthoDB" id="517612at2"/>
<protein>
    <recommendedName>
        <fullName evidence="3">EamA domain-containing protein</fullName>
    </recommendedName>
</protein>
<dbReference type="KEGG" id="cyn:Cyan7425_2930"/>
<comment type="similarity">
    <text evidence="1">Belongs to the EamA transporter family.</text>
</comment>
<keyword evidence="2" id="KW-1133">Transmembrane helix</keyword>
<dbReference type="PANTHER" id="PTHR22911">
    <property type="entry name" value="ACYL-MALONYL CONDENSING ENZYME-RELATED"/>
    <property type="match status" value="1"/>
</dbReference>
<reference evidence="4" key="1">
    <citation type="submission" date="2009-01" db="EMBL/GenBank/DDBJ databases">
        <title>Complete sequence of chromosome Cyanothece sp. PCC 7425.</title>
        <authorList>
            <consortium name="US DOE Joint Genome Institute"/>
            <person name="Lucas S."/>
            <person name="Copeland A."/>
            <person name="Lapidus A."/>
            <person name="Glavina del Rio T."/>
            <person name="Dalin E."/>
            <person name="Tice H."/>
            <person name="Bruce D."/>
            <person name="Goodwin L."/>
            <person name="Pitluck S."/>
            <person name="Sims D."/>
            <person name="Meineke L."/>
            <person name="Brettin T."/>
            <person name="Detter J.C."/>
            <person name="Han C."/>
            <person name="Larimer F."/>
            <person name="Land M."/>
            <person name="Hauser L."/>
            <person name="Kyrpides N."/>
            <person name="Ovchinnikova G."/>
            <person name="Liberton M."/>
            <person name="Stoeckel J."/>
            <person name="Banerjee A."/>
            <person name="Singh A."/>
            <person name="Page L."/>
            <person name="Sato H."/>
            <person name="Zhao L."/>
            <person name="Sherman L."/>
            <person name="Pakrasi H."/>
            <person name="Richardson P."/>
        </authorList>
    </citation>
    <scope>NUCLEOTIDE SEQUENCE</scope>
    <source>
        <strain evidence="4">PCC 7425</strain>
    </source>
</reference>
<feature type="transmembrane region" description="Helical" evidence="2">
    <location>
        <begin position="144"/>
        <end position="163"/>
    </location>
</feature>
<feature type="transmembrane region" description="Helical" evidence="2">
    <location>
        <begin position="230"/>
        <end position="251"/>
    </location>
</feature>
<dbReference type="InterPro" id="IPR037185">
    <property type="entry name" value="EmrE-like"/>
</dbReference>
<name>B8HL38_CYAP4</name>
<evidence type="ECO:0000313" key="4">
    <source>
        <dbReference type="EMBL" id="ACL45270.1"/>
    </source>
</evidence>
<organism evidence="4">
    <name type="scientific">Cyanothece sp. (strain PCC 7425 / ATCC 29141)</name>
    <dbReference type="NCBI Taxonomy" id="395961"/>
    <lineage>
        <taxon>Bacteria</taxon>
        <taxon>Bacillati</taxon>
        <taxon>Cyanobacteriota</taxon>
        <taxon>Cyanophyceae</taxon>
        <taxon>Gomontiellales</taxon>
        <taxon>Cyanothecaceae</taxon>
        <taxon>Cyanothece</taxon>
    </lineage>
</organism>
<dbReference type="InterPro" id="IPR000620">
    <property type="entry name" value="EamA_dom"/>
</dbReference>
<dbReference type="Pfam" id="PF00892">
    <property type="entry name" value="EamA"/>
    <property type="match status" value="1"/>
</dbReference>
<feature type="transmembrane region" description="Helical" evidence="2">
    <location>
        <begin position="289"/>
        <end position="306"/>
    </location>
</feature>
<evidence type="ECO:0000259" key="3">
    <source>
        <dbReference type="Pfam" id="PF00892"/>
    </source>
</evidence>
<dbReference type="HOGENOM" id="CLU_073564_0_0_3"/>